<dbReference type="Proteomes" id="UP000014480">
    <property type="component" value="Unassembled WGS sequence"/>
</dbReference>
<keyword evidence="1" id="KW-1133">Transmembrane helix</keyword>
<keyword evidence="1" id="KW-0472">Membrane</keyword>
<organism evidence="2 3">
    <name type="scientific">Colletotrichum orbiculare (strain 104-T / ATCC 96160 / CBS 514.97 / LARS 414 / MAFF 240422)</name>
    <name type="common">Cucumber anthracnose fungus</name>
    <name type="synonym">Colletotrichum lagenarium</name>
    <dbReference type="NCBI Taxonomy" id="1213857"/>
    <lineage>
        <taxon>Eukaryota</taxon>
        <taxon>Fungi</taxon>
        <taxon>Dikarya</taxon>
        <taxon>Ascomycota</taxon>
        <taxon>Pezizomycotina</taxon>
        <taxon>Sordariomycetes</taxon>
        <taxon>Hypocreomycetidae</taxon>
        <taxon>Glomerellales</taxon>
        <taxon>Glomerellaceae</taxon>
        <taxon>Colletotrichum</taxon>
        <taxon>Colletotrichum orbiculare species complex</taxon>
    </lineage>
</organism>
<feature type="transmembrane region" description="Helical" evidence="1">
    <location>
        <begin position="170"/>
        <end position="191"/>
    </location>
</feature>
<reference evidence="3" key="2">
    <citation type="journal article" date="2019" name="Mol. Plant Microbe Interact.">
        <title>Genome sequence resources for four phytopathogenic fungi from the Colletotrichum orbiculare species complex.</title>
        <authorList>
            <person name="Gan P."/>
            <person name="Tsushima A."/>
            <person name="Narusaka M."/>
            <person name="Narusaka Y."/>
            <person name="Takano Y."/>
            <person name="Kubo Y."/>
            <person name="Shirasu K."/>
        </authorList>
    </citation>
    <scope>GENOME REANNOTATION</scope>
    <source>
        <strain evidence="3">104-T / ATCC 96160 / CBS 514.97 / LARS 414 / MAFF 240422</strain>
    </source>
</reference>
<accession>A0A484F724</accession>
<proteinExistence type="predicted"/>
<keyword evidence="3" id="KW-1185">Reference proteome</keyword>
<dbReference type="EMBL" id="AMCV02000059">
    <property type="protein sequence ID" value="TDZ13898.1"/>
    <property type="molecule type" value="Genomic_DNA"/>
</dbReference>
<evidence type="ECO:0000313" key="3">
    <source>
        <dbReference type="Proteomes" id="UP000014480"/>
    </source>
</evidence>
<keyword evidence="1" id="KW-0812">Transmembrane</keyword>
<dbReference type="OrthoDB" id="4824128at2759"/>
<sequence>MARKRASSTLLLTAARWALILTKLAALACILVFFVCGSRIIKGDLHKPDDILGKSFSIVTFTGIAARDAGTQPPYLAKAHLYLNSLAWEFLQPQTGSPAVGFVYTQPLRPLQLPSVLHNVADALRSGGYLVTTCGISRASAPADCIRASAAYFEAFDAAPPLTLQDGPAFVLYIVAFVVNVVGPVFFRCLAFFRDYRISTRWMWFKAGVLAFPAACQMAAASLLTSNAASLVTYLNQFPDIPSDAALGTSFFVVAWCGVLAELLATTVGVARVFIQPTTKRVSFVEDYPSESRLKPESYS</sequence>
<feature type="transmembrane region" description="Helical" evidence="1">
    <location>
        <begin position="203"/>
        <end position="225"/>
    </location>
</feature>
<name>A0A484F724_COLOR</name>
<dbReference type="AlphaFoldDB" id="A0A484F724"/>
<protein>
    <submittedName>
        <fullName evidence="2">Uncharacterized protein</fullName>
    </submittedName>
</protein>
<comment type="caution">
    <text evidence="2">The sequence shown here is derived from an EMBL/GenBank/DDBJ whole genome shotgun (WGS) entry which is preliminary data.</text>
</comment>
<feature type="transmembrane region" description="Helical" evidence="1">
    <location>
        <begin position="245"/>
        <end position="271"/>
    </location>
</feature>
<evidence type="ECO:0000256" key="1">
    <source>
        <dbReference type="SAM" id="Phobius"/>
    </source>
</evidence>
<gene>
    <name evidence="2" type="ORF">Cob_v013036</name>
</gene>
<reference evidence="3" key="1">
    <citation type="journal article" date="2013" name="New Phytol.">
        <title>Comparative genomic and transcriptomic analyses reveal the hemibiotrophic stage shift of Colletotrichum fungi.</title>
        <authorList>
            <person name="Gan P."/>
            <person name="Ikeda K."/>
            <person name="Irieda H."/>
            <person name="Narusaka M."/>
            <person name="O'Connell R.J."/>
            <person name="Narusaka Y."/>
            <person name="Takano Y."/>
            <person name="Kubo Y."/>
            <person name="Shirasu K."/>
        </authorList>
    </citation>
    <scope>NUCLEOTIDE SEQUENCE [LARGE SCALE GENOMIC DNA]</scope>
    <source>
        <strain evidence="3">104-T / ATCC 96160 / CBS 514.97 / LARS 414 / MAFF 240422</strain>
    </source>
</reference>
<evidence type="ECO:0000313" key="2">
    <source>
        <dbReference type="EMBL" id="TDZ13898.1"/>
    </source>
</evidence>